<dbReference type="AlphaFoldDB" id="A0A9W8JRE9"/>
<proteinExistence type="predicted"/>
<organism evidence="1 2">
    <name type="scientific">Agrocybe chaxingu</name>
    <dbReference type="NCBI Taxonomy" id="84603"/>
    <lineage>
        <taxon>Eukaryota</taxon>
        <taxon>Fungi</taxon>
        <taxon>Dikarya</taxon>
        <taxon>Basidiomycota</taxon>
        <taxon>Agaricomycotina</taxon>
        <taxon>Agaricomycetes</taxon>
        <taxon>Agaricomycetidae</taxon>
        <taxon>Agaricales</taxon>
        <taxon>Agaricineae</taxon>
        <taxon>Strophariaceae</taxon>
        <taxon>Agrocybe</taxon>
    </lineage>
</organism>
<accession>A0A9W8JRE9</accession>
<gene>
    <name evidence="1" type="ORF">NLJ89_g10290</name>
</gene>
<name>A0A9W8JRE9_9AGAR</name>
<dbReference type="EMBL" id="JANKHO010001832">
    <property type="protein sequence ID" value="KAJ3497894.1"/>
    <property type="molecule type" value="Genomic_DNA"/>
</dbReference>
<evidence type="ECO:0000313" key="2">
    <source>
        <dbReference type="Proteomes" id="UP001148786"/>
    </source>
</evidence>
<dbReference type="Proteomes" id="UP001148786">
    <property type="component" value="Unassembled WGS sequence"/>
</dbReference>
<protein>
    <submittedName>
        <fullName evidence="1">Uncharacterized protein</fullName>
    </submittedName>
</protein>
<reference evidence="1" key="1">
    <citation type="submission" date="2022-07" db="EMBL/GenBank/DDBJ databases">
        <title>Genome Sequence of Agrocybe chaxingu.</title>
        <authorList>
            <person name="Buettner E."/>
        </authorList>
    </citation>
    <scope>NUCLEOTIDE SEQUENCE</scope>
    <source>
        <strain evidence="1">MP-N11</strain>
    </source>
</reference>
<comment type="caution">
    <text evidence="1">The sequence shown here is derived from an EMBL/GenBank/DDBJ whole genome shotgun (WGS) entry which is preliminary data.</text>
</comment>
<sequence>MLLKFGISGLGNAAFEEYVTPPKQDDNCTTRSGRAYSTFLEPLFAPPTFSTADSIRRQEEELVGYESNEEFEDLPENEPMICQSSHQAEPARSLLDPLQRLPGLTKSQWNNMKNRHKRQNERATGGISGSVKKCGLKYRKPAAEAAIVSTIAMQSDFTPTIPAWINRKEKKQDWSEYGVDELVDKFEMIDIDWNGR</sequence>
<keyword evidence="2" id="KW-1185">Reference proteome</keyword>
<evidence type="ECO:0000313" key="1">
    <source>
        <dbReference type="EMBL" id="KAJ3497894.1"/>
    </source>
</evidence>